<name>A0A9P9H0D6_FUSRE</name>
<comment type="caution">
    <text evidence="1">The sequence shown here is derived from an EMBL/GenBank/DDBJ whole genome shotgun (WGS) entry which is preliminary data.</text>
</comment>
<gene>
    <name evidence="1" type="ORF">BKA55DRAFT_387961</name>
</gene>
<reference evidence="1" key="1">
    <citation type="journal article" date="2021" name="Nat. Commun.">
        <title>Genetic determinants of endophytism in the Arabidopsis root mycobiome.</title>
        <authorList>
            <person name="Mesny F."/>
            <person name="Miyauchi S."/>
            <person name="Thiergart T."/>
            <person name="Pickel B."/>
            <person name="Atanasova L."/>
            <person name="Karlsson M."/>
            <person name="Huettel B."/>
            <person name="Barry K.W."/>
            <person name="Haridas S."/>
            <person name="Chen C."/>
            <person name="Bauer D."/>
            <person name="Andreopoulos W."/>
            <person name="Pangilinan J."/>
            <person name="LaButti K."/>
            <person name="Riley R."/>
            <person name="Lipzen A."/>
            <person name="Clum A."/>
            <person name="Drula E."/>
            <person name="Henrissat B."/>
            <person name="Kohler A."/>
            <person name="Grigoriev I.V."/>
            <person name="Martin F.M."/>
            <person name="Hacquard S."/>
        </authorList>
    </citation>
    <scope>NUCLEOTIDE SEQUENCE</scope>
    <source>
        <strain evidence="1">MPI-CAGE-AT-0023</strain>
    </source>
</reference>
<sequence>MMIRQAAIHNCESTVRRKRRLHVLARGSKATESIRDADLGCRGAVSSYFGQ</sequence>
<dbReference type="RefSeq" id="XP_046048634.1">
    <property type="nucleotide sequence ID" value="XM_046185994.1"/>
</dbReference>
<accession>A0A9P9H0D6</accession>
<dbReference type="EMBL" id="JAGMUX010000009">
    <property type="protein sequence ID" value="KAH7248839.1"/>
    <property type="molecule type" value="Genomic_DNA"/>
</dbReference>
<evidence type="ECO:0000313" key="1">
    <source>
        <dbReference type="EMBL" id="KAH7248839.1"/>
    </source>
</evidence>
<dbReference type="AlphaFoldDB" id="A0A9P9H0D6"/>
<dbReference type="OrthoDB" id="10505516at2759"/>
<protein>
    <submittedName>
        <fullName evidence="1">Uncharacterized protein</fullName>
    </submittedName>
</protein>
<keyword evidence="2" id="KW-1185">Reference proteome</keyword>
<dbReference type="Proteomes" id="UP000720189">
    <property type="component" value="Unassembled WGS sequence"/>
</dbReference>
<organism evidence="1 2">
    <name type="scientific">Fusarium redolens</name>
    <dbReference type="NCBI Taxonomy" id="48865"/>
    <lineage>
        <taxon>Eukaryota</taxon>
        <taxon>Fungi</taxon>
        <taxon>Dikarya</taxon>
        <taxon>Ascomycota</taxon>
        <taxon>Pezizomycotina</taxon>
        <taxon>Sordariomycetes</taxon>
        <taxon>Hypocreomycetidae</taxon>
        <taxon>Hypocreales</taxon>
        <taxon>Nectriaceae</taxon>
        <taxon>Fusarium</taxon>
        <taxon>Fusarium redolens species complex</taxon>
    </lineage>
</organism>
<evidence type="ECO:0000313" key="2">
    <source>
        <dbReference type="Proteomes" id="UP000720189"/>
    </source>
</evidence>
<proteinExistence type="predicted"/>
<dbReference type="GeneID" id="70215948"/>